<dbReference type="Pfam" id="PF00400">
    <property type="entry name" value="WD40"/>
    <property type="match status" value="2"/>
</dbReference>
<dbReference type="AlphaFoldDB" id="A0A7R8X1B3"/>
<dbReference type="SMART" id="SM00320">
    <property type="entry name" value="WD40"/>
    <property type="match status" value="2"/>
</dbReference>
<feature type="compositionally biased region" description="Basic residues" evidence="2">
    <location>
        <begin position="213"/>
        <end position="227"/>
    </location>
</feature>
<organism evidence="3">
    <name type="scientific">Darwinula stevensoni</name>
    <dbReference type="NCBI Taxonomy" id="69355"/>
    <lineage>
        <taxon>Eukaryota</taxon>
        <taxon>Metazoa</taxon>
        <taxon>Ecdysozoa</taxon>
        <taxon>Arthropoda</taxon>
        <taxon>Crustacea</taxon>
        <taxon>Oligostraca</taxon>
        <taxon>Ostracoda</taxon>
        <taxon>Podocopa</taxon>
        <taxon>Podocopida</taxon>
        <taxon>Darwinulocopina</taxon>
        <taxon>Darwinuloidea</taxon>
        <taxon>Darwinulidae</taxon>
        <taxon>Darwinula</taxon>
    </lineage>
</organism>
<reference evidence="3" key="1">
    <citation type="submission" date="2020-11" db="EMBL/GenBank/DDBJ databases">
        <authorList>
            <person name="Tran Van P."/>
        </authorList>
    </citation>
    <scope>NUCLEOTIDE SEQUENCE</scope>
</reference>
<dbReference type="EMBL" id="LR899589">
    <property type="protein sequence ID" value="CAD7240888.1"/>
    <property type="molecule type" value="Genomic_DNA"/>
</dbReference>
<dbReference type="Proteomes" id="UP000677054">
    <property type="component" value="Unassembled WGS sequence"/>
</dbReference>
<feature type="region of interest" description="Disordered" evidence="2">
    <location>
        <begin position="273"/>
        <end position="311"/>
    </location>
</feature>
<dbReference type="SUPFAM" id="SSF50978">
    <property type="entry name" value="WD40 repeat-like"/>
    <property type="match status" value="1"/>
</dbReference>
<keyword evidence="4" id="KW-1185">Reference proteome</keyword>
<keyword evidence="1" id="KW-0853">WD repeat</keyword>
<evidence type="ECO:0000313" key="3">
    <source>
        <dbReference type="EMBL" id="CAD7240888.1"/>
    </source>
</evidence>
<dbReference type="PANTHER" id="PTHR19863:SF5">
    <property type="entry name" value="WD REPEAT-CONTAINING PROTEIN 47"/>
    <property type="match status" value="1"/>
</dbReference>
<dbReference type="Gene3D" id="2.130.10.10">
    <property type="entry name" value="YVTN repeat-like/Quinoprotein amine dehydrogenase"/>
    <property type="match status" value="1"/>
</dbReference>
<dbReference type="PROSITE" id="PS50082">
    <property type="entry name" value="WD_REPEATS_2"/>
    <property type="match status" value="1"/>
</dbReference>
<proteinExistence type="predicted"/>
<name>A0A7R8X1B3_9CRUS</name>
<dbReference type="InterPro" id="IPR001680">
    <property type="entry name" value="WD40_rpt"/>
</dbReference>
<protein>
    <submittedName>
        <fullName evidence="3">Uncharacterized protein</fullName>
    </submittedName>
</protein>
<feature type="region of interest" description="Disordered" evidence="2">
    <location>
        <begin position="196"/>
        <end position="234"/>
    </location>
</feature>
<evidence type="ECO:0000256" key="2">
    <source>
        <dbReference type="SAM" id="MobiDB-lite"/>
    </source>
</evidence>
<dbReference type="InterPro" id="IPR015943">
    <property type="entry name" value="WD40/YVTN_repeat-like_dom_sf"/>
</dbReference>
<dbReference type="InterPro" id="IPR040067">
    <property type="entry name" value="WDR47"/>
</dbReference>
<dbReference type="OrthoDB" id="187712at2759"/>
<accession>A0A7R8X1B3</accession>
<dbReference type="PANTHER" id="PTHR19863">
    <property type="entry name" value="NEMITIN (NEURONAL ENRICHED MAP INTERACTING PROTEIN) HOMOLOG"/>
    <property type="match status" value="1"/>
</dbReference>
<dbReference type="EMBL" id="CAJPEV010000072">
    <property type="protein sequence ID" value="CAG0880078.1"/>
    <property type="molecule type" value="Genomic_DNA"/>
</dbReference>
<dbReference type="InterPro" id="IPR036322">
    <property type="entry name" value="WD40_repeat_dom_sf"/>
</dbReference>
<feature type="repeat" description="WD" evidence="1">
    <location>
        <begin position="373"/>
        <end position="403"/>
    </location>
</feature>
<gene>
    <name evidence="3" type="ORF">DSTB1V02_LOCUS890</name>
</gene>
<sequence>MYRAQSASNLYSYSFGGLEELDSRWKWCSGMHRSDKSSRRRLDAYSCPLDCCYDPSCHPLLQTRRSSGSSKRSAGSRTKIRSKTTASCSSAGSCCCYECELVQTKHQFSRPPLKSSLINGSRKTGAVSTAPYRSRKIGNEVAFESPCRRHWTIDPSASEFQKPPKEFIVVRSPILSEKNDPVQVSRLYKRAEPVHPFYQNPVDDENSNERSKGYRHGKHIRGSHHSSKTFQSRSQSEGCLIAALKSKEEEEVFHGDTQKTVCSSCGHACDSQEKSSARSSSPSLAHDSLSSGSPPEGPLASSSAQNGNGKPHFIQVTTLEDVQAVRCAEFHPGGKFYAVGSNSKTLRVCGYPKTLDLREDHVTYQPTVLFKRTKHHKGSIYCLAWSPMGDLIATGSNDKTVKLMRFNADSCNIEGSMI</sequence>
<dbReference type="PROSITE" id="PS50294">
    <property type="entry name" value="WD_REPEATS_REGION"/>
    <property type="match status" value="1"/>
</dbReference>
<feature type="compositionally biased region" description="Low complexity" evidence="2">
    <location>
        <begin position="277"/>
        <end position="304"/>
    </location>
</feature>
<evidence type="ECO:0000313" key="4">
    <source>
        <dbReference type="Proteomes" id="UP000677054"/>
    </source>
</evidence>
<evidence type="ECO:0000256" key="1">
    <source>
        <dbReference type="PROSITE-ProRule" id="PRU00221"/>
    </source>
</evidence>